<dbReference type="GO" id="GO:0016075">
    <property type="term" value="P:rRNA catabolic process"/>
    <property type="evidence" value="ECO:0000318"/>
    <property type="project" value="GO_Central"/>
</dbReference>
<dbReference type="eggNOG" id="KOG1614">
    <property type="taxonomic scope" value="Eukaryota"/>
</dbReference>
<organism evidence="7">
    <name type="scientific">Selaginella moellendorffii</name>
    <name type="common">Spikemoss</name>
    <dbReference type="NCBI Taxonomy" id="88036"/>
    <lineage>
        <taxon>Eukaryota</taxon>
        <taxon>Viridiplantae</taxon>
        <taxon>Streptophyta</taxon>
        <taxon>Embryophyta</taxon>
        <taxon>Tracheophyta</taxon>
        <taxon>Lycopodiopsida</taxon>
        <taxon>Selaginellales</taxon>
        <taxon>Selaginellaceae</taxon>
        <taxon>Selaginella</taxon>
    </lineage>
</organism>
<dbReference type="Proteomes" id="UP000001514">
    <property type="component" value="Unassembled WGS sequence"/>
</dbReference>
<dbReference type="KEGG" id="smo:SELMODRAFT_428535"/>
<dbReference type="AlphaFoldDB" id="D8T359"/>
<dbReference type="SUPFAM" id="SSF55666">
    <property type="entry name" value="Ribonuclease PH domain 2-like"/>
    <property type="match status" value="1"/>
</dbReference>
<dbReference type="InterPro" id="IPR015847">
    <property type="entry name" value="ExoRNase_PH_dom2"/>
</dbReference>
<dbReference type="SUPFAM" id="SSF54211">
    <property type="entry name" value="Ribosomal protein S5 domain 2-like"/>
    <property type="match status" value="1"/>
</dbReference>
<dbReference type="GO" id="GO:0034473">
    <property type="term" value="P:U1 snRNA 3'-end processing"/>
    <property type="evidence" value="ECO:0000318"/>
    <property type="project" value="GO_Central"/>
</dbReference>
<dbReference type="InParanoid" id="D8T359"/>
<reference evidence="6 7" key="1">
    <citation type="journal article" date="2011" name="Science">
        <title>The Selaginella genome identifies genetic changes associated with the evolution of vascular plants.</title>
        <authorList>
            <person name="Banks J.A."/>
            <person name="Nishiyama T."/>
            <person name="Hasebe M."/>
            <person name="Bowman J.L."/>
            <person name="Gribskov M."/>
            <person name="dePamphilis C."/>
            <person name="Albert V.A."/>
            <person name="Aono N."/>
            <person name="Aoyama T."/>
            <person name="Ambrose B.A."/>
            <person name="Ashton N.W."/>
            <person name="Axtell M.J."/>
            <person name="Barker E."/>
            <person name="Barker M.S."/>
            <person name="Bennetzen J.L."/>
            <person name="Bonawitz N.D."/>
            <person name="Chapple C."/>
            <person name="Cheng C."/>
            <person name="Correa L.G."/>
            <person name="Dacre M."/>
            <person name="DeBarry J."/>
            <person name="Dreyer I."/>
            <person name="Elias M."/>
            <person name="Engstrom E.M."/>
            <person name="Estelle M."/>
            <person name="Feng L."/>
            <person name="Finet C."/>
            <person name="Floyd S.K."/>
            <person name="Frommer W.B."/>
            <person name="Fujita T."/>
            <person name="Gramzow L."/>
            <person name="Gutensohn M."/>
            <person name="Harholt J."/>
            <person name="Hattori M."/>
            <person name="Heyl A."/>
            <person name="Hirai T."/>
            <person name="Hiwatashi Y."/>
            <person name="Ishikawa M."/>
            <person name="Iwata M."/>
            <person name="Karol K.G."/>
            <person name="Koehler B."/>
            <person name="Kolukisaoglu U."/>
            <person name="Kubo M."/>
            <person name="Kurata T."/>
            <person name="Lalonde S."/>
            <person name="Li K."/>
            <person name="Li Y."/>
            <person name="Litt A."/>
            <person name="Lyons E."/>
            <person name="Manning G."/>
            <person name="Maruyama T."/>
            <person name="Michael T.P."/>
            <person name="Mikami K."/>
            <person name="Miyazaki S."/>
            <person name="Morinaga S."/>
            <person name="Murata T."/>
            <person name="Mueller-Roeber B."/>
            <person name="Nelson D.R."/>
            <person name="Obara M."/>
            <person name="Oguri Y."/>
            <person name="Olmstead R.G."/>
            <person name="Onodera N."/>
            <person name="Petersen B.L."/>
            <person name="Pils B."/>
            <person name="Prigge M."/>
            <person name="Rensing S.A."/>
            <person name="Riano-Pachon D.M."/>
            <person name="Roberts A.W."/>
            <person name="Sato Y."/>
            <person name="Scheller H.V."/>
            <person name="Schulz B."/>
            <person name="Schulz C."/>
            <person name="Shakirov E.V."/>
            <person name="Shibagaki N."/>
            <person name="Shinohara N."/>
            <person name="Shippen D.E."/>
            <person name="Soerensen I."/>
            <person name="Sotooka R."/>
            <person name="Sugimoto N."/>
            <person name="Sugita M."/>
            <person name="Sumikawa N."/>
            <person name="Tanurdzic M."/>
            <person name="Theissen G."/>
            <person name="Ulvskov P."/>
            <person name="Wakazuki S."/>
            <person name="Weng J.K."/>
            <person name="Willats W.W."/>
            <person name="Wipf D."/>
            <person name="Wolf P.G."/>
            <person name="Yang L."/>
            <person name="Zimmer A.D."/>
            <person name="Zhu Q."/>
            <person name="Mitros T."/>
            <person name="Hellsten U."/>
            <person name="Loque D."/>
            <person name="Otillar R."/>
            <person name="Salamov A."/>
            <person name="Schmutz J."/>
            <person name="Shapiro H."/>
            <person name="Lindquist E."/>
            <person name="Lucas S."/>
            <person name="Rokhsar D."/>
            <person name="Grigoriev I.V."/>
        </authorList>
    </citation>
    <scope>NUCLEOTIDE SEQUENCE [LARGE SCALE GENOMIC DNA]</scope>
</reference>
<name>D8T359_SELML</name>
<evidence type="ECO:0000256" key="3">
    <source>
        <dbReference type="ARBA" id="ARBA00006678"/>
    </source>
</evidence>
<evidence type="ECO:0000259" key="5">
    <source>
        <dbReference type="Pfam" id="PF03725"/>
    </source>
</evidence>
<dbReference type="GO" id="GO:0034476">
    <property type="term" value="P:U5 snRNA 3'-end processing"/>
    <property type="evidence" value="ECO:0000318"/>
    <property type="project" value="GO_Central"/>
</dbReference>
<dbReference type="Pfam" id="PF03725">
    <property type="entry name" value="RNase_PH_C"/>
    <property type="match status" value="1"/>
</dbReference>
<dbReference type="GO" id="GO:0000176">
    <property type="term" value="C:nuclear exosome (RNase complex)"/>
    <property type="evidence" value="ECO:0000318"/>
    <property type="project" value="GO_Central"/>
</dbReference>
<keyword evidence="4" id="KW-0963">Cytoplasm</keyword>
<dbReference type="GO" id="GO:0071035">
    <property type="term" value="P:nuclear polyadenylation-dependent rRNA catabolic process"/>
    <property type="evidence" value="ECO:0000318"/>
    <property type="project" value="GO_Central"/>
</dbReference>
<dbReference type="InterPro" id="IPR027408">
    <property type="entry name" value="PNPase/RNase_PH_dom_sf"/>
</dbReference>
<dbReference type="GO" id="GO:0035925">
    <property type="term" value="F:mRNA 3'-UTR AU-rich region binding"/>
    <property type="evidence" value="ECO:0000318"/>
    <property type="project" value="GO_Central"/>
</dbReference>
<evidence type="ECO:0000256" key="1">
    <source>
        <dbReference type="ARBA" id="ARBA00004123"/>
    </source>
</evidence>
<dbReference type="GO" id="GO:0000467">
    <property type="term" value="P:exonucleolytic trimming to generate mature 3'-end of 5.8S rRNA from tricistronic rRNA transcript (SSU-rRNA, 5.8S rRNA, LSU-rRNA)"/>
    <property type="evidence" value="ECO:0000318"/>
    <property type="project" value="GO_Central"/>
</dbReference>
<dbReference type="InterPro" id="IPR020568">
    <property type="entry name" value="Ribosomal_Su5_D2-typ_SF"/>
</dbReference>
<proteinExistence type="inferred from homology"/>
<dbReference type="PANTHER" id="PTHR11097:SF14">
    <property type="entry name" value="EXOSOME COMPLEX COMPONENT RRP45"/>
    <property type="match status" value="1"/>
</dbReference>
<evidence type="ECO:0000256" key="2">
    <source>
        <dbReference type="ARBA" id="ARBA00004496"/>
    </source>
</evidence>
<feature type="domain" description="Exoribonuclease phosphorolytic" evidence="5">
    <location>
        <begin position="140"/>
        <end position="179"/>
    </location>
</feature>
<dbReference type="GO" id="GO:0071028">
    <property type="term" value="P:nuclear mRNA surveillance"/>
    <property type="evidence" value="ECO:0000318"/>
    <property type="project" value="GO_Central"/>
</dbReference>
<evidence type="ECO:0000313" key="7">
    <source>
        <dbReference type="Proteomes" id="UP000001514"/>
    </source>
</evidence>
<dbReference type="HOGENOM" id="CLU_017065_0_0_1"/>
<evidence type="ECO:0000256" key="4">
    <source>
        <dbReference type="ARBA" id="ARBA00022490"/>
    </source>
</evidence>
<dbReference type="InterPro" id="IPR050590">
    <property type="entry name" value="Exosome_comp_Rrp42_subfam"/>
</dbReference>
<keyword evidence="7" id="KW-1185">Reference proteome</keyword>
<dbReference type="PANTHER" id="PTHR11097">
    <property type="entry name" value="EXOSOME COMPLEX EXONUCLEASE RIBOSOMAL RNA PROCESSING PROTEIN"/>
    <property type="match status" value="1"/>
</dbReference>
<dbReference type="GO" id="GO:0034475">
    <property type="term" value="P:U4 snRNA 3'-end processing"/>
    <property type="evidence" value="ECO:0000318"/>
    <property type="project" value="GO_Central"/>
</dbReference>
<gene>
    <name evidence="6" type="ORF">SELMODRAFT_428535</name>
</gene>
<dbReference type="GO" id="GO:0071038">
    <property type="term" value="P:TRAMP-dependent tRNA surveillance pathway"/>
    <property type="evidence" value="ECO:0000318"/>
    <property type="project" value="GO_Central"/>
</dbReference>
<comment type="similarity">
    <text evidence="3">Belongs to the RNase PH family.</text>
</comment>
<protein>
    <recommendedName>
        <fullName evidence="5">Exoribonuclease phosphorolytic domain-containing protein</fullName>
    </recommendedName>
</protein>
<comment type="subcellular location">
    <subcellularLocation>
        <location evidence="2">Cytoplasm</location>
    </subcellularLocation>
    <subcellularLocation>
        <location evidence="1">Nucleus</location>
    </subcellularLocation>
</comment>
<sequence length="542" mass="61264">MATTPLARAAAPAWVRYDGRGPFDARRLIIFPSKTGVIYLGTSVIQASVSASVESVHPFFNVHTEFDEPPLDIGPEELSRKITCLLSECVCAMPGKSLRIAIWVRHQGGNVIDGANIAVLAAILSFQRREAEFMVKVQQLPITVTFGVFDSNELVVLDPCFREEPLLRGTLTFTVSDGKIPLMESRRIGRSADILGRWDDILRRVALAKAKATLASLMEWDAKKQPQVLKSTWGFKITKTLELATSCKRTIQYISIKRIDKKTLDSLSYIQRTKVKGSHRLVQLIVSITSFGRTSVCFMFRKLLGAFVERVYAGDALSRARTLVGEMMMEFTPNPELIFSEVPPLYLRGFETLWRSKLPVENIFTSTVDAQQWLKSKQQKQEHLLAKTKRSNRRDDKDDLPWELRTDKVAVIGCYIPVLLEPVTPFEPCPPFGTEDEEDAKEAELEKLLFLPRLRDEILMIMLKSGLKLFQVSYTRKEGSLKNESLPFPRSHSRPALIGVGGLWMLSFWIRESKWCKRFSLGRRGGGKACAGFVNVNPAMFW</sequence>
<dbReference type="Gene3D" id="3.30.230.70">
    <property type="entry name" value="GHMP Kinase, N-terminal domain"/>
    <property type="match status" value="1"/>
</dbReference>
<dbReference type="InterPro" id="IPR036345">
    <property type="entry name" value="ExoRNase_PH_dom2_sf"/>
</dbReference>
<dbReference type="Gramene" id="EFJ09044">
    <property type="protein sequence ID" value="EFJ09044"/>
    <property type="gene ID" value="SELMODRAFT_428535"/>
</dbReference>
<dbReference type="GO" id="GO:0000177">
    <property type="term" value="C:cytoplasmic exosome (RNase complex)"/>
    <property type="evidence" value="ECO:0000318"/>
    <property type="project" value="GO_Central"/>
</dbReference>
<evidence type="ECO:0000313" key="6">
    <source>
        <dbReference type="EMBL" id="EFJ09044.1"/>
    </source>
</evidence>
<dbReference type="EMBL" id="GL377667">
    <property type="protein sequence ID" value="EFJ09044.1"/>
    <property type="molecule type" value="Genomic_DNA"/>
</dbReference>
<accession>D8T359</accession>
<dbReference type="STRING" id="88036.D8T359"/>